<feature type="region of interest" description="Disordered" evidence="1">
    <location>
        <begin position="1"/>
        <end position="43"/>
    </location>
</feature>
<evidence type="ECO:0000313" key="2">
    <source>
        <dbReference type="Proteomes" id="UP000813463"/>
    </source>
</evidence>
<feature type="compositionally biased region" description="Low complexity" evidence="1">
    <location>
        <begin position="207"/>
        <end position="221"/>
    </location>
</feature>
<gene>
    <name evidence="3" type="primary">LOC130466313</name>
</gene>
<feature type="compositionally biased region" description="Polar residues" evidence="1">
    <location>
        <begin position="222"/>
        <end position="252"/>
    </location>
</feature>
<feature type="compositionally biased region" description="Polar residues" evidence="1">
    <location>
        <begin position="1"/>
        <end position="17"/>
    </location>
</feature>
<keyword evidence="2" id="KW-1185">Reference proteome</keyword>
<sequence>MDNNISAMNDLINSTDNQPEDCHTHDERTPRCVSTLDSHGSYTKKTENEHLNMKRNSEALQQPPDKHQPLNKQQVKKPRKLPKEKDFMDSMFISSPKITPRNAPSRHPRGGPTTTKKFVLQRRNTLCVSDPVTPATADLASTPVTPSTADLDEFFVSSDEEVGAIIAEHETEVQDKFAALGTSVTSTSPLPLDGGSESNLQLPHSATSDTSTSSLLLDGGSESNLQLPHSATSETSTSSLPLNGGSESNQPPDSAMTPFQRLLRLIHTVSDKTLESSMNDMYSAIQGMDKLAEFDSYDENKPS</sequence>
<dbReference type="GeneID" id="130466313"/>
<dbReference type="RefSeq" id="XP_056691165.1">
    <property type="nucleotide sequence ID" value="XM_056835187.1"/>
</dbReference>
<feature type="compositionally biased region" description="Polar residues" evidence="1">
    <location>
        <begin position="196"/>
        <end position="206"/>
    </location>
</feature>
<reference evidence="2" key="1">
    <citation type="journal article" date="2021" name="Nat. Commun.">
        <title>Genomic analyses provide insights into spinach domestication and the genetic basis of agronomic traits.</title>
        <authorList>
            <person name="Cai X."/>
            <person name="Sun X."/>
            <person name="Xu C."/>
            <person name="Sun H."/>
            <person name="Wang X."/>
            <person name="Ge C."/>
            <person name="Zhang Z."/>
            <person name="Wang Q."/>
            <person name="Fei Z."/>
            <person name="Jiao C."/>
            <person name="Wang Q."/>
        </authorList>
    </citation>
    <scope>NUCLEOTIDE SEQUENCE [LARGE SCALE GENOMIC DNA]</scope>
    <source>
        <strain evidence="2">cv. Varoflay</strain>
    </source>
</reference>
<dbReference type="Proteomes" id="UP000813463">
    <property type="component" value="Chromosome 1"/>
</dbReference>
<reference evidence="3" key="2">
    <citation type="submission" date="2025-08" db="UniProtKB">
        <authorList>
            <consortium name="RefSeq"/>
        </authorList>
    </citation>
    <scope>IDENTIFICATION</scope>
    <source>
        <tissue evidence="3">Leaf</tissue>
    </source>
</reference>
<evidence type="ECO:0000256" key="1">
    <source>
        <dbReference type="SAM" id="MobiDB-lite"/>
    </source>
</evidence>
<organism evidence="2 3">
    <name type="scientific">Spinacia oleracea</name>
    <name type="common">Spinach</name>
    <dbReference type="NCBI Taxonomy" id="3562"/>
    <lineage>
        <taxon>Eukaryota</taxon>
        <taxon>Viridiplantae</taxon>
        <taxon>Streptophyta</taxon>
        <taxon>Embryophyta</taxon>
        <taxon>Tracheophyta</taxon>
        <taxon>Spermatophyta</taxon>
        <taxon>Magnoliopsida</taxon>
        <taxon>eudicotyledons</taxon>
        <taxon>Gunneridae</taxon>
        <taxon>Pentapetalae</taxon>
        <taxon>Caryophyllales</taxon>
        <taxon>Chenopodiaceae</taxon>
        <taxon>Chenopodioideae</taxon>
        <taxon>Anserineae</taxon>
        <taxon>Spinacia</taxon>
    </lineage>
</organism>
<feature type="compositionally biased region" description="Basic and acidic residues" evidence="1">
    <location>
        <begin position="20"/>
        <end position="30"/>
    </location>
</feature>
<feature type="region of interest" description="Disordered" evidence="1">
    <location>
        <begin position="59"/>
        <end position="115"/>
    </location>
</feature>
<proteinExistence type="predicted"/>
<accession>A0ABM3R6C2</accession>
<feature type="region of interest" description="Disordered" evidence="1">
    <location>
        <begin position="188"/>
        <end position="256"/>
    </location>
</feature>
<name>A0ABM3R6C2_SPIOL</name>
<evidence type="ECO:0000313" key="3">
    <source>
        <dbReference type="RefSeq" id="XP_056691165.1"/>
    </source>
</evidence>
<protein>
    <submittedName>
        <fullName evidence="3">Uncharacterized protein</fullName>
    </submittedName>
</protein>